<evidence type="ECO:0000313" key="1">
    <source>
        <dbReference type="EMBL" id="GAA1216153.1"/>
    </source>
</evidence>
<accession>A0ABN1VLC8</accession>
<dbReference type="RefSeq" id="WP_253855696.1">
    <property type="nucleotide sequence ID" value="NZ_BAAALM010000016.1"/>
</dbReference>
<organism evidence="1 2">
    <name type="scientific">Prauserella alba</name>
    <dbReference type="NCBI Taxonomy" id="176898"/>
    <lineage>
        <taxon>Bacteria</taxon>
        <taxon>Bacillati</taxon>
        <taxon>Actinomycetota</taxon>
        <taxon>Actinomycetes</taxon>
        <taxon>Pseudonocardiales</taxon>
        <taxon>Pseudonocardiaceae</taxon>
        <taxon>Prauserella</taxon>
    </lineage>
</organism>
<protein>
    <submittedName>
        <fullName evidence="1">Uncharacterized protein</fullName>
    </submittedName>
</protein>
<dbReference type="Proteomes" id="UP001500467">
    <property type="component" value="Unassembled WGS sequence"/>
</dbReference>
<dbReference type="EMBL" id="BAAALM010000016">
    <property type="protein sequence ID" value="GAA1216153.1"/>
    <property type="molecule type" value="Genomic_DNA"/>
</dbReference>
<gene>
    <name evidence="1" type="ORF">GCM10009675_42940</name>
</gene>
<sequence>MHSSEPRDVLAVEGPFACAYFDASHGADVLVVDGVELPAGVGALPRY</sequence>
<comment type="caution">
    <text evidence="1">The sequence shown here is derived from an EMBL/GenBank/DDBJ whole genome shotgun (WGS) entry which is preliminary data.</text>
</comment>
<keyword evidence="2" id="KW-1185">Reference proteome</keyword>
<evidence type="ECO:0000313" key="2">
    <source>
        <dbReference type="Proteomes" id="UP001500467"/>
    </source>
</evidence>
<name>A0ABN1VLC8_9PSEU</name>
<reference evidence="1 2" key="1">
    <citation type="journal article" date="2019" name="Int. J. Syst. Evol. Microbiol.">
        <title>The Global Catalogue of Microorganisms (GCM) 10K type strain sequencing project: providing services to taxonomists for standard genome sequencing and annotation.</title>
        <authorList>
            <consortium name="The Broad Institute Genomics Platform"/>
            <consortium name="The Broad Institute Genome Sequencing Center for Infectious Disease"/>
            <person name="Wu L."/>
            <person name="Ma J."/>
        </authorList>
    </citation>
    <scope>NUCLEOTIDE SEQUENCE [LARGE SCALE GENOMIC DNA]</scope>
    <source>
        <strain evidence="1 2">JCM 13022</strain>
    </source>
</reference>
<proteinExistence type="predicted"/>